<protein>
    <submittedName>
        <fullName evidence="1">Uncharacterized protein</fullName>
    </submittedName>
</protein>
<dbReference type="EMBL" id="JH718636">
    <property type="protein sequence ID" value="EJC97418.1"/>
    <property type="molecule type" value="Genomic_DNA"/>
</dbReference>
<evidence type="ECO:0000313" key="1">
    <source>
        <dbReference type="EMBL" id="EJC97418.1"/>
    </source>
</evidence>
<dbReference type="InterPro" id="IPR046521">
    <property type="entry name" value="DUF6698"/>
</dbReference>
<name>R7SFD6_FOMME</name>
<reference evidence="2" key="1">
    <citation type="journal article" date="2012" name="Science">
        <title>The Paleozoic origin of enzymatic lignin decomposition reconstructed from 31 fungal genomes.</title>
        <authorList>
            <person name="Floudas D."/>
            <person name="Binder M."/>
            <person name="Riley R."/>
            <person name="Barry K."/>
            <person name="Blanchette R.A."/>
            <person name="Henrissat B."/>
            <person name="Martinez A.T."/>
            <person name="Otillar R."/>
            <person name="Spatafora J.W."/>
            <person name="Yadav J.S."/>
            <person name="Aerts A."/>
            <person name="Benoit I."/>
            <person name="Boyd A."/>
            <person name="Carlson A."/>
            <person name="Copeland A."/>
            <person name="Coutinho P.M."/>
            <person name="de Vries R.P."/>
            <person name="Ferreira P."/>
            <person name="Findley K."/>
            <person name="Foster B."/>
            <person name="Gaskell J."/>
            <person name="Glotzer D."/>
            <person name="Gorecki P."/>
            <person name="Heitman J."/>
            <person name="Hesse C."/>
            <person name="Hori C."/>
            <person name="Igarashi K."/>
            <person name="Jurgens J.A."/>
            <person name="Kallen N."/>
            <person name="Kersten P."/>
            <person name="Kohler A."/>
            <person name="Kuees U."/>
            <person name="Kumar T.K.A."/>
            <person name="Kuo A."/>
            <person name="LaButti K."/>
            <person name="Larrondo L.F."/>
            <person name="Lindquist E."/>
            <person name="Ling A."/>
            <person name="Lombard V."/>
            <person name="Lucas S."/>
            <person name="Lundell T."/>
            <person name="Martin R."/>
            <person name="McLaughlin D.J."/>
            <person name="Morgenstern I."/>
            <person name="Morin E."/>
            <person name="Murat C."/>
            <person name="Nagy L.G."/>
            <person name="Nolan M."/>
            <person name="Ohm R.A."/>
            <person name="Patyshakuliyeva A."/>
            <person name="Rokas A."/>
            <person name="Ruiz-Duenas F.J."/>
            <person name="Sabat G."/>
            <person name="Salamov A."/>
            <person name="Samejima M."/>
            <person name="Schmutz J."/>
            <person name="Slot J.C."/>
            <person name="St John F."/>
            <person name="Stenlid J."/>
            <person name="Sun H."/>
            <person name="Sun S."/>
            <person name="Syed K."/>
            <person name="Tsang A."/>
            <person name="Wiebenga A."/>
            <person name="Young D."/>
            <person name="Pisabarro A."/>
            <person name="Eastwood D.C."/>
            <person name="Martin F."/>
            <person name="Cullen D."/>
            <person name="Grigoriev I.V."/>
            <person name="Hibbett D.S."/>
        </authorList>
    </citation>
    <scope>NUCLEOTIDE SEQUENCE [LARGE SCALE GENOMIC DNA]</scope>
    <source>
        <strain evidence="2">MF3/22</strain>
    </source>
</reference>
<organism evidence="1 2">
    <name type="scientific">Fomitiporia mediterranea (strain MF3/22)</name>
    <name type="common">Grapevine white-rot fungus</name>
    <dbReference type="NCBI Taxonomy" id="694068"/>
    <lineage>
        <taxon>Eukaryota</taxon>
        <taxon>Fungi</taxon>
        <taxon>Dikarya</taxon>
        <taxon>Basidiomycota</taxon>
        <taxon>Agaricomycotina</taxon>
        <taxon>Agaricomycetes</taxon>
        <taxon>Hymenochaetales</taxon>
        <taxon>Hymenochaetaceae</taxon>
        <taxon>Fomitiporia</taxon>
    </lineage>
</organism>
<dbReference type="AlphaFoldDB" id="R7SFD6"/>
<dbReference type="GeneID" id="18676025"/>
<proteinExistence type="predicted"/>
<evidence type="ECO:0000313" key="2">
    <source>
        <dbReference type="Proteomes" id="UP000053630"/>
    </source>
</evidence>
<accession>R7SFD6</accession>
<dbReference type="Pfam" id="PF20414">
    <property type="entry name" value="DUF6698"/>
    <property type="match status" value="1"/>
</dbReference>
<gene>
    <name evidence="1" type="ORF">FOMMEDRAFT_163479</name>
</gene>
<keyword evidence="2" id="KW-1185">Reference proteome</keyword>
<sequence length="62" mass="6622">MQANNAEIVGMKSVTLEMIAYICVQVFSSSGELLTIEPEKDKESSIAAILRAQKACKGCGQS</sequence>
<dbReference type="KEGG" id="fme:FOMMEDRAFT_163479"/>
<dbReference type="Proteomes" id="UP000053630">
    <property type="component" value="Unassembled WGS sequence"/>
</dbReference>
<dbReference type="RefSeq" id="XP_007272319.1">
    <property type="nucleotide sequence ID" value="XM_007272257.1"/>
</dbReference>